<name>A0ABP7TND4_9BURK</name>
<comment type="caution">
    <text evidence="1">The sequence shown here is derived from an EMBL/GenBank/DDBJ whole genome shotgun (WGS) entry which is preliminary data.</text>
</comment>
<dbReference type="InterPro" id="IPR012434">
    <property type="entry name" value="DUF1631"/>
</dbReference>
<keyword evidence="2" id="KW-1185">Reference proteome</keyword>
<evidence type="ECO:0000313" key="2">
    <source>
        <dbReference type="Proteomes" id="UP001501353"/>
    </source>
</evidence>
<reference evidence="2" key="1">
    <citation type="journal article" date="2019" name="Int. J. Syst. Evol. Microbiol.">
        <title>The Global Catalogue of Microorganisms (GCM) 10K type strain sequencing project: providing services to taxonomists for standard genome sequencing and annotation.</title>
        <authorList>
            <consortium name="The Broad Institute Genomics Platform"/>
            <consortium name="The Broad Institute Genome Sequencing Center for Infectious Disease"/>
            <person name="Wu L."/>
            <person name="Ma J."/>
        </authorList>
    </citation>
    <scope>NUCLEOTIDE SEQUENCE [LARGE SCALE GENOMIC DNA]</scope>
    <source>
        <strain evidence="2">JCM 16673</strain>
    </source>
</reference>
<dbReference type="RefSeq" id="WP_344764138.1">
    <property type="nucleotide sequence ID" value="NZ_BAAAZE010000012.1"/>
</dbReference>
<organism evidence="1 2">
    <name type="scientific">Actimicrobium antarcticum</name>
    <dbReference type="NCBI Taxonomy" id="1051899"/>
    <lineage>
        <taxon>Bacteria</taxon>
        <taxon>Pseudomonadati</taxon>
        <taxon>Pseudomonadota</taxon>
        <taxon>Betaproteobacteria</taxon>
        <taxon>Burkholderiales</taxon>
        <taxon>Oxalobacteraceae</taxon>
        <taxon>Actimicrobium</taxon>
    </lineage>
</organism>
<proteinExistence type="predicted"/>
<dbReference type="Pfam" id="PF07793">
    <property type="entry name" value="DUF1631"/>
    <property type="match status" value="1"/>
</dbReference>
<accession>A0ABP7TND4</accession>
<sequence length="731" mass="80231">MASNTSPDAASFPPVTHRRRSDVLSTLVPVVIGMVDAQFSAFTEHLSATLMELSESSGDAREANLCFNLANLLTNNRYAFLHIASDRLEQALKQEITLLENGAGQAVSRRAGDMSLVPYAEMDNKVLLGVSARLFDIDNAGQLAALNSRLAILLQRDAINVAQNPFRPEVFLGAVHAAWNEFVPSSESAIAILPLLRPGVFLDLPPIIKALNDTLIARGVLPELIDVYQIRKSGGHPGTASREADQAALKQQLRHLFDAADIGDHQGTSGISGTGGTNITAQPDWSASRVAGDSLLGQLQQHQALPAAQRHPARNQLSRIKADAPAGSLSRTDETTIDLLVQVFDSVFRDQYVPTEIKELISLLQVPVLQEALRDKEFFYSEDHPARKLIDLLTRSGMVWDRAKGADDPLFVTIKNSIERLSENDLPDPGNRFAEATGNLTAYIAHDEATAAGALEAPIHEALQTEKIRSATRSAQQDVAVRINTGEVAPFVEAFLESRWVPVLTLAHSIKNDKPDVLTSAIRTMDDLLWSIKPKITPGHRKELIARLPAILSMLNKWLNIIKWEDADRLQFFADLAECHASIVRAPLELSPERQVEIAVEVARKAAERRIEIKAREQTQAEPEPDQFVDEVEQLRRGAWLEFDQASADPKHVRLAWVSPLRTLYIFSTRERQEAFSMSADDLATAFRAGSAREVHVDGAVQRALANALMHTPAISAPLLAETQASAEDNA</sequence>
<evidence type="ECO:0008006" key="3">
    <source>
        <dbReference type="Google" id="ProtNLM"/>
    </source>
</evidence>
<evidence type="ECO:0000313" key="1">
    <source>
        <dbReference type="EMBL" id="GAA4028864.1"/>
    </source>
</evidence>
<protein>
    <recommendedName>
        <fullName evidence="3">Thymidine phosphorylase</fullName>
    </recommendedName>
</protein>
<dbReference type="Proteomes" id="UP001501353">
    <property type="component" value="Unassembled WGS sequence"/>
</dbReference>
<dbReference type="EMBL" id="BAAAZE010000012">
    <property type="protein sequence ID" value="GAA4028864.1"/>
    <property type="molecule type" value="Genomic_DNA"/>
</dbReference>
<gene>
    <name evidence="1" type="ORF">GCM10022212_28730</name>
</gene>